<proteinExistence type="predicted"/>
<dbReference type="RefSeq" id="WP_012374047.1">
    <property type="nucleotide sequence ID" value="NC_010571.1"/>
</dbReference>
<dbReference type="Proteomes" id="UP000007013">
    <property type="component" value="Chromosome"/>
</dbReference>
<evidence type="ECO:0000313" key="2">
    <source>
        <dbReference type="Proteomes" id="UP000007013"/>
    </source>
</evidence>
<organism evidence="1 2">
    <name type="scientific">Opitutus terrae (strain DSM 11246 / JCM 15787 / PB90-1)</name>
    <dbReference type="NCBI Taxonomy" id="452637"/>
    <lineage>
        <taxon>Bacteria</taxon>
        <taxon>Pseudomonadati</taxon>
        <taxon>Verrucomicrobiota</taxon>
        <taxon>Opitutia</taxon>
        <taxon>Opitutales</taxon>
        <taxon>Opitutaceae</taxon>
        <taxon>Opitutus</taxon>
    </lineage>
</organism>
<dbReference type="EMBL" id="CP001032">
    <property type="protein sequence ID" value="ACB74509.1"/>
    <property type="molecule type" value="Genomic_DNA"/>
</dbReference>
<dbReference type="STRING" id="452637.Oter_1224"/>
<protein>
    <submittedName>
        <fullName evidence="1">Uncharacterized protein</fullName>
    </submittedName>
</protein>
<evidence type="ECO:0000313" key="1">
    <source>
        <dbReference type="EMBL" id="ACB74509.1"/>
    </source>
</evidence>
<dbReference type="AlphaFoldDB" id="B1ZPJ0"/>
<gene>
    <name evidence="1" type="ordered locus">Oter_1224</name>
</gene>
<accession>B1ZPJ0</accession>
<keyword evidence="2" id="KW-1185">Reference proteome</keyword>
<reference evidence="1 2" key="1">
    <citation type="journal article" date="2011" name="J. Bacteriol.">
        <title>Genome sequence of the verrucomicrobium Opitutus terrae PB90-1, an abundant inhabitant of rice paddy soil ecosystems.</title>
        <authorList>
            <person name="van Passel M.W."/>
            <person name="Kant R."/>
            <person name="Palva A."/>
            <person name="Copeland A."/>
            <person name="Lucas S."/>
            <person name="Lapidus A."/>
            <person name="Glavina del Rio T."/>
            <person name="Pitluck S."/>
            <person name="Goltsman E."/>
            <person name="Clum A."/>
            <person name="Sun H."/>
            <person name="Schmutz J."/>
            <person name="Larimer F.W."/>
            <person name="Land M.L."/>
            <person name="Hauser L."/>
            <person name="Kyrpides N."/>
            <person name="Mikhailova N."/>
            <person name="Richardson P.P."/>
            <person name="Janssen P.H."/>
            <person name="de Vos W.M."/>
            <person name="Smidt H."/>
        </authorList>
    </citation>
    <scope>NUCLEOTIDE SEQUENCE [LARGE SCALE GENOMIC DNA]</scope>
    <source>
        <strain evidence="2">DSM 11246 / JCM 15787 / PB90-1</strain>
    </source>
</reference>
<sequence length="151" mass="17074">MDLDRYGGASRCLLRLRENDGKPGISDQAFIGQHLARHPEWSRRPGEVDLATLFELARELELATGMDAYRDYARVLTEHAAGHSVLVATERPPQQTAAELSPQRYITLLEAMDENAFTLWCPYPSGQADVLAVARPWWDRWLCLGIVLRRG</sequence>
<name>B1ZPJ0_OPITP</name>
<dbReference type="KEGG" id="ote:Oter_1224"/>
<dbReference type="HOGENOM" id="CLU_1729545_0_0_0"/>